<dbReference type="SUPFAM" id="SSF51604">
    <property type="entry name" value="Enolase C-terminal domain-like"/>
    <property type="match status" value="1"/>
</dbReference>
<accession>A0ABY0IEB6</accession>
<reference evidence="4" key="1">
    <citation type="journal article" date="2019" name="Int. J. Syst. Evol. Microbiol.">
        <title>Halobacteriovorax valvorus sp. nov., a novel prokaryotic predator isolated from coastal seawater of China.</title>
        <authorList>
            <person name="Chen M.-X."/>
        </authorList>
    </citation>
    <scope>NUCLEOTIDE SEQUENCE [LARGE SCALE GENOMIC DNA]</scope>
    <source>
        <strain evidence="4">BL9</strain>
    </source>
</reference>
<evidence type="ECO:0000313" key="4">
    <source>
        <dbReference type="Proteomes" id="UP000443582"/>
    </source>
</evidence>
<dbReference type="InterPro" id="IPR036849">
    <property type="entry name" value="Enolase-like_C_sf"/>
</dbReference>
<dbReference type="Pfam" id="PF13378">
    <property type="entry name" value="MR_MLE_C"/>
    <property type="match status" value="1"/>
</dbReference>
<evidence type="ECO:0000313" key="3">
    <source>
        <dbReference type="EMBL" id="RZF21295.1"/>
    </source>
</evidence>
<keyword evidence="1" id="KW-0479">Metal-binding</keyword>
<gene>
    <name evidence="3" type="ORF">DAY19_06315</name>
</gene>
<dbReference type="PANTHER" id="PTHR48073:SF2">
    <property type="entry name" value="O-SUCCINYLBENZOATE SYNTHASE"/>
    <property type="match status" value="1"/>
</dbReference>
<protein>
    <recommendedName>
        <fullName evidence="2">Enolase C-terminal domain-containing protein</fullName>
    </recommendedName>
</protein>
<organism evidence="3 4">
    <name type="scientific">Halobacteriovorax vibrionivorans</name>
    <dbReference type="NCBI Taxonomy" id="2152716"/>
    <lineage>
        <taxon>Bacteria</taxon>
        <taxon>Pseudomonadati</taxon>
        <taxon>Bdellovibrionota</taxon>
        <taxon>Bacteriovoracia</taxon>
        <taxon>Bacteriovoracales</taxon>
        <taxon>Halobacteriovoraceae</taxon>
        <taxon>Halobacteriovorax</taxon>
    </lineage>
</organism>
<dbReference type="InterPro" id="IPR029017">
    <property type="entry name" value="Enolase-like_N"/>
</dbReference>
<proteinExistence type="predicted"/>
<dbReference type="Gene3D" id="3.30.390.10">
    <property type="entry name" value="Enolase-like, N-terminal domain"/>
    <property type="match status" value="1"/>
</dbReference>
<dbReference type="Gene3D" id="3.20.20.120">
    <property type="entry name" value="Enolase-like C-terminal domain"/>
    <property type="match status" value="1"/>
</dbReference>
<sequence>MEWAIDTQLVTLTKPWKISGAEVNAKQIIYVTLKNGQYIGRGEVSYGSKEDIDVDSLRLELDEFARDYENHSVVQFNELNLYLDQYDFQTPRLRLGIETAFLDYLVRATDLSPWKILGTNTVKSVSSLESLPVFSTLEEGEKLVKEAQTDGVLKLKITKETFPTQVELINTSARTFVLDANESYEADAELVLEHLALIKGDNVLFIEQPLYRSEFGGYRKLKEESPIDIFLDEGIEDHRYLDSFKDLCHGVVLKVSKANSLMKCFSQLQQAKKLELKTMLGCMVESTVGISSLFNIAYGFDYYDFDGFTKIKDESDPQVIWENGKVFLSNMN</sequence>
<dbReference type="RefSeq" id="WP_114706363.1">
    <property type="nucleotide sequence ID" value="NZ_QDKL01000002.1"/>
</dbReference>
<dbReference type="SUPFAM" id="SSF54826">
    <property type="entry name" value="Enolase N-terminal domain-like"/>
    <property type="match status" value="1"/>
</dbReference>
<evidence type="ECO:0000259" key="2">
    <source>
        <dbReference type="Pfam" id="PF13378"/>
    </source>
</evidence>
<dbReference type="EMBL" id="QDKL01000002">
    <property type="protein sequence ID" value="RZF21295.1"/>
    <property type="molecule type" value="Genomic_DNA"/>
</dbReference>
<dbReference type="Proteomes" id="UP000443582">
    <property type="component" value="Unassembled WGS sequence"/>
</dbReference>
<feature type="domain" description="Enolase C-terminal" evidence="2">
    <location>
        <begin position="153"/>
        <end position="294"/>
    </location>
</feature>
<name>A0ABY0IEB6_9BACT</name>
<dbReference type="PANTHER" id="PTHR48073">
    <property type="entry name" value="O-SUCCINYLBENZOATE SYNTHASE-RELATED"/>
    <property type="match status" value="1"/>
</dbReference>
<keyword evidence="4" id="KW-1185">Reference proteome</keyword>
<dbReference type="InterPro" id="IPR029065">
    <property type="entry name" value="Enolase_C-like"/>
</dbReference>
<comment type="caution">
    <text evidence="3">The sequence shown here is derived from an EMBL/GenBank/DDBJ whole genome shotgun (WGS) entry which is preliminary data.</text>
</comment>
<evidence type="ECO:0000256" key="1">
    <source>
        <dbReference type="ARBA" id="ARBA00022723"/>
    </source>
</evidence>